<dbReference type="Proteomes" id="UP000356253">
    <property type="component" value="Unassembled WGS sequence"/>
</dbReference>
<sequence>MKKLLFITLVAVCGSFTVNAQTEKGNWMFGGASTFSFTSNKQTPEYDGEESESDYKMTTLSFATDANYFVIENLAVGMQLVYTGTKNTQDIFDGELEIKQNNWGILPQISYYFKNGQLAPFIGAKIGYFSRKTDYISTSTDIDYTESKFGGLAYGAEAGLAYFISKNVSVDFLVDYLHTSLVSDEDDNYKIKNNTIGAGIGFNIYF</sequence>
<gene>
    <name evidence="1" type="ORF">FVB9532_01270</name>
</gene>
<comment type="caution">
    <text evidence="1">The sequence shown here is derived from an EMBL/GenBank/DDBJ whole genome shotgun (WGS) entry which is preliminary data.</text>
</comment>
<keyword evidence="2" id="KW-1185">Reference proteome</keyword>
<dbReference type="EMBL" id="CABVMM010000004">
    <property type="protein sequence ID" value="VVV00009.1"/>
    <property type="molecule type" value="Genomic_DNA"/>
</dbReference>
<proteinExistence type="predicted"/>
<accession>A0AC61Y6N3</accession>
<name>A0AC61Y6N3_9FLAO</name>
<evidence type="ECO:0000313" key="2">
    <source>
        <dbReference type="Proteomes" id="UP000356253"/>
    </source>
</evidence>
<protein>
    <submittedName>
        <fullName evidence="1">Uncharacterized protein</fullName>
    </submittedName>
</protein>
<evidence type="ECO:0000313" key="1">
    <source>
        <dbReference type="EMBL" id="VVV00009.1"/>
    </source>
</evidence>
<reference evidence="1" key="1">
    <citation type="submission" date="2019-09" db="EMBL/GenBank/DDBJ databases">
        <authorList>
            <person name="Rodrigo-Torres L."/>
            <person name="Arahal R. D."/>
            <person name="Lucena T."/>
        </authorList>
    </citation>
    <scope>NUCLEOTIDE SEQUENCE</scope>
    <source>
        <strain evidence="1">ISS653</strain>
    </source>
</reference>
<organism evidence="1 2">
    <name type="scientific">Mesonia oceanica</name>
    <dbReference type="NCBI Taxonomy" id="2687242"/>
    <lineage>
        <taxon>Bacteria</taxon>
        <taxon>Pseudomonadati</taxon>
        <taxon>Bacteroidota</taxon>
        <taxon>Flavobacteriia</taxon>
        <taxon>Flavobacteriales</taxon>
        <taxon>Flavobacteriaceae</taxon>
        <taxon>Mesonia</taxon>
    </lineage>
</organism>